<dbReference type="Pfam" id="PF13579">
    <property type="entry name" value="Glyco_trans_4_4"/>
    <property type="match status" value="1"/>
</dbReference>
<keyword evidence="3" id="KW-0808">Transferase</keyword>
<dbReference type="EMBL" id="FXAF01000006">
    <property type="protein sequence ID" value="SMF51072.1"/>
    <property type="molecule type" value="Genomic_DNA"/>
</dbReference>
<feature type="domain" description="Glycosyl transferase family 1" evidence="1">
    <location>
        <begin position="199"/>
        <end position="351"/>
    </location>
</feature>
<evidence type="ECO:0000313" key="3">
    <source>
        <dbReference type="EMBL" id="SMF51072.1"/>
    </source>
</evidence>
<evidence type="ECO:0000313" key="4">
    <source>
        <dbReference type="Proteomes" id="UP000192903"/>
    </source>
</evidence>
<dbReference type="RefSeq" id="WP_085423046.1">
    <property type="nucleotide sequence ID" value="NZ_FXAF01000006.1"/>
</dbReference>
<dbReference type="Pfam" id="PF00534">
    <property type="entry name" value="Glycos_transf_1"/>
    <property type="match status" value="1"/>
</dbReference>
<evidence type="ECO:0000259" key="2">
    <source>
        <dbReference type="Pfam" id="PF13579"/>
    </source>
</evidence>
<dbReference type="PANTHER" id="PTHR45947">
    <property type="entry name" value="SULFOQUINOVOSYL TRANSFERASE SQD2"/>
    <property type="match status" value="1"/>
</dbReference>
<reference evidence="4" key="1">
    <citation type="submission" date="2017-04" db="EMBL/GenBank/DDBJ databases">
        <authorList>
            <person name="Varghese N."/>
            <person name="Submissions S."/>
        </authorList>
    </citation>
    <scope>NUCLEOTIDE SEQUENCE [LARGE SCALE GENOMIC DNA]</scope>
    <source>
        <strain evidence="4">B4P</strain>
    </source>
</reference>
<feature type="domain" description="Glycosyltransferase subfamily 4-like N-terminal" evidence="2">
    <location>
        <begin position="25"/>
        <end position="176"/>
    </location>
</feature>
<proteinExistence type="predicted"/>
<dbReference type="PANTHER" id="PTHR45947:SF3">
    <property type="entry name" value="SULFOQUINOVOSYL TRANSFERASE SQD2"/>
    <property type="match status" value="1"/>
</dbReference>
<dbReference type="InterPro" id="IPR028098">
    <property type="entry name" value="Glyco_trans_4-like_N"/>
</dbReference>
<keyword evidence="4" id="KW-1185">Reference proteome</keyword>
<sequence length="390" mass="43245">MRILRIIASIDPKGGGPIEGLKLGAVAMRDMGHKTEVVSMDDPAAPHIAAFPFPVHACGPRRVRGGFTPKLIPWVKQNANRFDAAVIHGLWNWASVGGWIGLRRAGLPYVLFTHGMMDPWFRDTYPRKHLLKQALWLAAQGRALRDADAVLFTSQEERLSSRGVFFGYDYREKVVAYGVAEPPQQSQLDAKAFHEMVPELGNRPYLLFLSRIHEKKGCDLLVDAFADFASRHPGIDLVMAGPDRTGLRPQLEAMAERAGITRRIHWPGMLEGPAKWAAFRGAEAFVLPSHQENFGIVVAEAMACGTPVLTTNKVNIWREVQESGGGFIEADTAEGVRRLLERWFALSEQDKQSMAVAARKGFEQRFQITAAASDLATVLESIRKTRAPSK</sequence>
<dbReference type="AlphaFoldDB" id="A0A1X7FFD1"/>
<dbReference type="InterPro" id="IPR050194">
    <property type="entry name" value="Glycosyltransferase_grp1"/>
</dbReference>
<accession>A0A1X7FFD1</accession>
<dbReference type="InterPro" id="IPR001296">
    <property type="entry name" value="Glyco_trans_1"/>
</dbReference>
<dbReference type="OrthoDB" id="9790710at2"/>
<evidence type="ECO:0000259" key="1">
    <source>
        <dbReference type="Pfam" id="PF00534"/>
    </source>
</evidence>
<gene>
    <name evidence="3" type="ORF">SAMN02982989_2927</name>
</gene>
<organism evidence="3 4">
    <name type="scientific">Xaviernesmea oryzae</name>
    <dbReference type="NCBI Taxonomy" id="464029"/>
    <lineage>
        <taxon>Bacteria</taxon>
        <taxon>Pseudomonadati</taxon>
        <taxon>Pseudomonadota</taxon>
        <taxon>Alphaproteobacteria</taxon>
        <taxon>Hyphomicrobiales</taxon>
        <taxon>Rhizobiaceae</taxon>
        <taxon>Rhizobium/Agrobacterium group</taxon>
        <taxon>Xaviernesmea</taxon>
    </lineage>
</organism>
<dbReference type="Gene3D" id="3.40.50.2000">
    <property type="entry name" value="Glycogen Phosphorylase B"/>
    <property type="match status" value="2"/>
</dbReference>
<dbReference type="SUPFAM" id="SSF53756">
    <property type="entry name" value="UDP-Glycosyltransferase/glycogen phosphorylase"/>
    <property type="match status" value="1"/>
</dbReference>
<dbReference type="STRING" id="464029.SAMN02982989_2927"/>
<dbReference type="GO" id="GO:0016757">
    <property type="term" value="F:glycosyltransferase activity"/>
    <property type="evidence" value="ECO:0007669"/>
    <property type="project" value="InterPro"/>
</dbReference>
<name>A0A1X7FFD1_9HYPH</name>
<dbReference type="Proteomes" id="UP000192903">
    <property type="component" value="Unassembled WGS sequence"/>
</dbReference>
<protein>
    <submittedName>
        <fullName evidence="3">Glycosyltransferase involved in cell wall bisynthesis</fullName>
    </submittedName>
</protein>